<dbReference type="AlphaFoldDB" id="A0A3R5U985"/>
<evidence type="ECO:0000313" key="2">
    <source>
        <dbReference type="EMBL" id="QAA32577.1"/>
    </source>
</evidence>
<evidence type="ECO:0000313" key="3">
    <source>
        <dbReference type="Proteomes" id="UP000286268"/>
    </source>
</evidence>
<protein>
    <submittedName>
        <fullName evidence="2">Class I SAM-dependent methyltransferase</fullName>
    </submittedName>
</protein>
<reference evidence="2 3" key="1">
    <citation type="submission" date="2018-01" db="EMBL/GenBank/DDBJ databases">
        <title>Genome Sequencing and Assembly of Anaerobacter polyendosporus strain CT4.</title>
        <authorList>
            <person name="Tachaapaikoon C."/>
            <person name="Sutheeworapong S."/>
            <person name="Jenjaroenpun P."/>
            <person name="Wongsurawat T."/>
            <person name="Nookeaw I."/>
            <person name="Cheawchanlertfa P."/>
            <person name="Kosugi A."/>
            <person name="Cheevadhanarak S."/>
            <person name="Ratanakhanokchai K."/>
        </authorList>
    </citation>
    <scope>NUCLEOTIDE SEQUENCE [LARGE SCALE GENOMIC DNA]</scope>
    <source>
        <strain evidence="2 3">CT4</strain>
    </source>
</reference>
<dbReference type="PANTHER" id="PTHR43591">
    <property type="entry name" value="METHYLTRANSFERASE"/>
    <property type="match status" value="1"/>
</dbReference>
<dbReference type="RefSeq" id="WP_128213365.1">
    <property type="nucleotide sequence ID" value="NZ_CP025746.1"/>
</dbReference>
<accession>A0A3R5U985</accession>
<keyword evidence="3" id="KW-1185">Reference proteome</keyword>
<dbReference type="PANTHER" id="PTHR43591:SF110">
    <property type="entry name" value="RHODANESE DOMAIN-CONTAINING PROTEIN"/>
    <property type="match status" value="1"/>
</dbReference>
<dbReference type="Gene3D" id="3.40.50.150">
    <property type="entry name" value="Vaccinia Virus protein VP39"/>
    <property type="match status" value="1"/>
</dbReference>
<dbReference type="Proteomes" id="UP000286268">
    <property type="component" value="Chromosome"/>
</dbReference>
<keyword evidence="2" id="KW-0808">Transferase</keyword>
<dbReference type="GO" id="GO:0008757">
    <property type="term" value="F:S-adenosylmethionine-dependent methyltransferase activity"/>
    <property type="evidence" value="ECO:0007669"/>
    <property type="project" value="InterPro"/>
</dbReference>
<dbReference type="KEGG" id="cmah:C1I91_13550"/>
<dbReference type="InterPro" id="IPR013216">
    <property type="entry name" value="Methyltransf_11"/>
</dbReference>
<feature type="domain" description="Methyltransferase type 11" evidence="1">
    <location>
        <begin position="41"/>
        <end position="137"/>
    </location>
</feature>
<dbReference type="EMBL" id="CP025746">
    <property type="protein sequence ID" value="QAA32577.1"/>
    <property type="molecule type" value="Genomic_DNA"/>
</dbReference>
<dbReference type="SUPFAM" id="SSF53335">
    <property type="entry name" value="S-adenosyl-L-methionine-dependent methyltransferases"/>
    <property type="match status" value="1"/>
</dbReference>
<dbReference type="InterPro" id="IPR029063">
    <property type="entry name" value="SAM-dependent_MTases_sf"/>
</dbReference>
<evidence type="ECO:0000259" key="1">
    <source>
        <dbReference type="Pfam" id="PF08241"/>
    </source>
</evidence>
<gene>
    <name evidence="2" type="ORF">C1I91_13550</name>
</gene>
<organism evidence="2 3">
    <name type="scientific">Clostridium manihotivorum</name>
    <dbReference type="NCBI Taxonomy" id="2320868"/>
    <lineage>
        <taxon>Bacteria</taxon>
        <taxon>Bacillati</taxon>
        <taxon>Bacillota</taxon>
        <taxon>Clostridia</taxon>
        <taxon>Eubacteriales</taxon>
        <taxon>Clostridiaceae</taxon>
        <taxon>Clostridium</taxon>
    </lineage>
</organism>
<dbReference type="CDD" id="cd02440">
    <property type="entry name" value="AdoMet_MTases"/>
    <property type="match status" value="1"/>
</dbReference>
<dbReference type="GO" id="GO:0032259">
    <property type="term" value="P:methylation"/>
    <property type="evidence" value="ECO:0007669"/>
    <property type="project" value="UniProtKB-KW"/>
</dbReference>
<keyword evidence="2" id="KW-0489">Methyltransferase</keyword>
<dbReference type="OrthoDB" id="9804312at2"/>
<dbReference type="Pfam" id="PF08241">
    <property type="entry name" value="Methyltransf_11"/>
    <property type="match status" value="1"/>
</dbReference>
<sequence length="218" mass="25390">MEQLTRAWDWSKNKDKHWIIPSEESYYLLNRWKDKKFNKFLDLGCGLGRHSILFARNGFNVDSVDLSELAVDMLNNWANKEKLNLKAKVSNMMDLPFSDNYFDCLLAYHVISHTDSKGIVQVLLEIKRVLKENGEFYLTLCSKQGLNFDDSELVKLDENTIVKTEEGPEQGIPHFFVNDDDIKAVFKDFKLITVRQVQDVIVGGENYNSWHYFILGKK</sequence>
<proteinExistence type="predicted"/>
<name>A0A3R5U985_9CLOT</name>